<evidence type="ECO:0000313" key="2">
    <source>
        <dbReference type="Proteomes" id="UP001356080"/>
    </source>
</evidence>
<accession>A0ABU7VHM2</accession>
<name>A0ABU7VHM2_9BACI</name>
<dbReference type="Proteomes" id="UP001356080">
    <property type="component" value="Unassembled WGS sequence"/>
</dbReference>
<evidence type="ECO:0000313" key="1">
    <source>
        <dbReference type="EMBL" id="MEF2293156.1"/>
    </source>
</evidence>
<proteinExistence type="predicted"/>
<gene>
    <name evidence="1" type="ORF">V2W34_14235</name>
</gene>
<sequence>MLFCNDCESPKEKISESDKFAYNFWDIQTAENDNNYRYAHYYKSAYDQETDDLCLIYITTEQIR</sequence>
<keyword evidence="2" id="KW-1185">Reference proteome</keyword>
<protein>
    <submittedName>
        <fullName evidence="1">Uncharacterized protein</fullName>
    </submittedName>
</protein>
<organism evidence="1 2">
    <name type="scientific">Virgibacillus dokdonensis</name>
    <dbReference type="NCBI Taxonomy" id="302167"/>
    <lineage>
        <taxon>Bacteria</taxon>
        <taxon>Bacillati</taxon>
        <taxon>Bacillota</taxon>
        <taxon>Bacilli</taxon>
        <taxon>Bacillales</taxon>
        <taxon>Bacillaceae</taxon>
        <taxon>Virgibacillus</taxon>
    </lineage>
</organism>
<dbReference type="EMBL" id="JAZHPM010000026">
    <property type="protein sequence ID" value="MEF2293156.1"/>
    <property type="molecule type" value="Genomic_DNA"/>
</dbReference>
<comment type="caution">
    <text evidence="1">The sequence shown here is derived from an EMBL/GenBank/DDBJ whole genome shotgun (WGS) entry which is preliminary data.</text>
</comment>
<reference evidence="1 2" key="1">
    <citation type="submission" date="2024-01" db="EMBL/GenBank/DDBJ databases">
        <title>Survival strategy associated with biotechnological potential of Virgibacillus dokdonensis T4.6 isolated from salt-fermented shrimp paste.</title>
        <authorList>
            <person name="Doan T.V."/>
            <person name="Quach N.T."/>
            <person name="Phi Q.-T."/>
        </authorList>
    </citation>
    <scope>NUCLEOTIDE SEQUENCE [LARGE SCALE GENOMIC DNA]</scope>
    <source>
        <strain evidence="1 2">T4.6</strain>
    </source>
</reference>
<dbReference type="RefSeq" id="WP_331805704.1">
    <property type="nucleotide sequence ID" value="NZ_JAZHPM010000026.1"/>
</dbReference>